<proteinExistence type="predicted"/>
<dbReference type="EMBL" id="MIGC01001234">
    <property type="protein sequence ID" value="PHJ23240.1"/>
    <property type="molecule type" value="Genomic_DNA"/>
</dbReference>
<reference evidence="1 2" key="1">
    <citation type="journal article" date="2017" name="Int. J. Parasitol.">
        <title>The genome of the protozoan parasite Cystoisospora suis and a reverse vaccinology approach to identify vaccine candidates.</title>
        <authorList>
            <person name="Palmieri N."/>
            <person name="Shrestha A."/>
            <person name="Ruttkowski B."/>
            <person name="Beck T."/>
            <person name="Vogl C."/>
            <person name="Tomley F."/>
            <person name="Blake D.P."/>
            <person name="Joachim A."/>
        </authorList>
    </citation>
    <scope>NUCLEOTIDE SEQUENCE [LARGE SCALE GENOMIC DNA]</scope>
    <source>
        <strain evidence="1 2">Wien I</strain>
    </source>
</reference>
<dbReference type="Proteomes" id="UP000221165">
    <property type="component" value="Unassembled WGS sequence"/>
</dbReference>
<feature type="non-terminal residue" evidence="1">
    <location>
        <position position="23"/>
    </location>
</feature>
<dbReference type="AlphaFoldDB" id="A0A2C6KS93"/>
<name>A0A2C6KS93_9APIC</name>
<evidence type="ECO:0000313" key="2">
    <source>
        <dbReference type="Proteomes" id="UP000221165"/>
    </source>
</evidence>
<organism evidence="1 2">
    <name type="scientific">Cystoisospora suis</name>
    <dbReference type="NCBI Taxonomy" id="483139"/>
    <lineage>
        <taxon>Eukaryota</taxon>
        <taxon>Sar</taxon>
        <taxon>Alveolata</taxon>
        <taxon>Apicomplexa</taxon>
        <taxon>Conoidasida</taxon>
        <taxon>Coccidia</taxon>
        <taxon>Eucoccidiorida</taxon>
        <taxon>Eimeriorina</taxon>
        <taxon>Sarcocystidae</taxon>
        <taxon>Cystoisospora</taxon>
    </lineage>
</organism>
<evidence type="ECO:0000313" key="1">
    <source>
        <dbReference type="EMBL" id="PHJ23240.1"/>
    </source>
</evidence>
<dbReference type="VEuPathDB" id="ToxoDB:CSUI_002915"/>
<gene>
    <name evidence="1" type="ORF">CSUI_002915</name>
</gene>
<protein>
    <submittedName>
        <fullName evidence="1">Uncharacterized protein</fullName>
    </submittedName>
</protein>
<keyword evidence="2" id="KW-1185">Reference proteome</keyword>
<sequence length="23" mass="2602">MAPDVQRVIKTCLQCWQQAKTGP</sequence>
<comment type="caution">
    <text evidence="1">The sequence shown here is derived from an EMBL/GenBank/DDBJ whole genome shotgun (WGS) entry which is preliminary data.</text>
</comment>
<accession>A0A2C6KS93</accession>